<proteinExistence type="predicted"/>
<protein>
    <submittedName>
        <fullName evidence="2">Uncharacterized protein</fullName>
    </submittedName>
</protein>
<dbReference type="Proteomes" id="UP000242381">
    <property type="component" value="Unassembled WGS sequence"/>
</dbReference>
<evidence type="ECO:0000313" key="3">
    <source>
        <dbReference type="Proteomes" id="UP000242381"/>
    </source>
</evidence>
<name>A0A1X0S6A6_RHIZD</name>
<dbReference type="EMBL" id="KV921304">
    <property type="protein sequence ID" value="ORE19784.1"/>
    <property type="molecule type" value="Genomic_DNA"/>
</dbReference>
<organism evidence="2 3">
    <name type="scientific">Rhizopus microsporus</name>
    <dbReference type="NCBI Taxonomy" id="58291"/>
    <lineage>
        <taxon>Eukaryota</taxon>
        <taxon>Fungi</taxon>
        <taxon>Fungi incertae sedis</taxon>
        <taxon>Mucoromycota</taxon>
        <taxon>Mucoromycotina</taxon>
        <taxon>Mucoromycetes</taxon>
        <taxon>Mucorales</taxon>
        <taxon>Mucorineae</taxon>
        <taxon>Rhizopodaceae</taxon>
        <taxon>Rhizopus</taxon>
    </lineage>
</organism>
<feature type="compositionally biased region" description="Low complexity" evidence="1">
    <location>
        <begin position="37"/>
        <end position="49"/>
    </location>
</feature>
<evidence type="ECO:0000256" key="1">
    <source>
        <dbReference type="SAM" id="MobiDB-lite"/>
    </source>
</evidence>
<feature type="region of interest" description="Disordered" evidence="1">
    <location>
        <begin position="24"/>
        <end position="54"/>
    </location>
</feature>
<dbReference type="AlphaFoldDB" id="A0A1X0S6A6"/>
<evidence type="ECO:0000313" key="2">
    <source>
        <dbReference type="EMBL" id="ORE19784.1"/>
    </source>
</evidence>
<gene>
    <name evidence="2" type="ORF">BCV71DRAFT_226109</name>
</gene>
<accession>A0A1X0S6A6</accession>
<sequence>MNSGYPSSHSGNYYGKRKHEEIDDYYSIRLPPPLNYSESSSSSSVSSTSPKLNTIQNLLNEGDNKQHYHPSRPSAFYRLTAGSDTRYY</sequence>
<dbReference type="VEuPathDB" id="FungiDB:BCV72DRAFT_255851"/>
<reference evidence="2 3" key="1">
    <citation type="journal article" date="2016" name="Proc. Natl. Acad. Sci. U.S.A.">
        <title>Lipid metabolic changes in an early divergent fungus govern the establishment of a mutualistic symbiosis with endobacteria.</title>
        <authorList>
            <person name="Lastovetsky O.A."/>
            <person name="Gaspar M.L."/>
            <person name="Mondo S.J."/>
            <person name="LaButti K.M."/>
            <person name="Sandor L."/>
            <person name="Grigoriev I.V."/>
            <person name="Henry S.A."/>
            <person name="Pawlowska T.E."/>
        </authorList>
    </citation>
    <scope>NUCLEOTIDE SEQUENCE [LARGE SCALE GENOMIC DNA]</scope>
    <source>
        <strain evidence="2 3">ATCC 11559</strain>
    </source>
</reference>